<feature type="signal peptide" evidence="1">
    <location>
        <begin position="1"/>
        <end position="23"/>
    </location>
</feature>
<organism evidence="2 3">
    <name type="scientific">Candidozyma haemuli</name>
    <dbReference type="NCBI Taxonomy" id="45357"/>
    <lineage>
        <taxon>Eukaryota</taxon>
        <taxon>Fungi</taxon>
        <taxon>Dikarya</taxon>
        <taxon>Ascomycota</taxon>
        <taxon>Saccharomycotina</taxon>
        <taxon>Pichiomycetes</taxon>
        <taxon>Metschnikowiaceae</taxon>
        <taxon>Candidozyma</taxon>
    </lineage>
</organism>
<proteinExistence type="predicted"/>
<accession>A0A2V1AYZ5</accession>
<gene>
    <name evidence="2" type="ORF">CXQ85_005398</name>
</gene>
<evidence type="ECO:0000313" key="2">
    <source>
        <dbReference type="EMBL" id="PVH22716.1"/>
    </source>
</evidence>
<dbReference type="EMBL" id="PKFO01000009">
    <property type="protein sequence ID" value="PVH22716.1"/>
    <property type="molecule type" value="Genomic_DNA"/>
</dbReference>
<feature type="chain" id="PRO_5015943961" description="Cell wall protein" evidence="1">
    <location>
        <begin position="24"/>
        <end position="128"/>
    </location>
</feature>
<dbReference type="RefSeq" id="XP_025343656.1">
    <property type="nucleotide sequence ID" value="XM_025488994.1"/>
</dbReference>
<name>A0A2V1AYZ5_9ASCO</name>
<evidence type="ECO:0000256" key="1">
    <source>
        <dbReference type="SAM" id="SignalP"/>
    </source>
</evidence>
<evidence type="ECO:0000313" key="3">
    <source>
        <dbReference type="Proteomes" id="UP000244309"/>
    </source>
</evidence>
<reference evidence="2 3" key="1">
    <citation type="submission" date="2017-12" db="EMBL/GenBank/DDBJ databases">
        <title>Genome Sequence of a Multidrug-Resistant Candida haemulonii Isolate from a Patient with Chronic Leg Ulcers in Israel.</title>
        <authorList>
            <person name="Chow N.A."/>
            <person name="Gade L."/>
            <person name="Batra D."/>
            <person name="Rowe L.A."/>
            <person name="Ben-Ami R."/>
            <person name="Loparev V.N."/>
            <person name="Litvintseva A.P."/>
        </authorList>
    </citation>
    <scope>NUCLEOTIDE SEQUENCE [LARGE SCALE GENOMIC DNA]</scope>
    <source>
        <strain evidence="2 3">B11899</strain>
    </source>
</reference>
<sequence>MKFFYSVLAVLAVANAQIIKVDSKGPEFFGKSEINVKDGFFKPYESYRDDAGHDITYLTDGKLETDDGLLVISDNTTPSYDEDGNLNHPQLTDGKKIIPDPDGTLYLQLLEKIDAEYIHFKWEDVLLE</sequence>
<keyword evidence="3" id="KW-1185">Reference proteome</keyword>
<keyword evidence="1" id="KW-0732">Signal</keyword>
<dbReference type="VEuPathDB" id="FungiDB:CXQ85_005398"/>
<evidence type="ECO:0008006" key="4">
    <source>
        <dbReference type="Google" id="ProtNLM"/>
    </source>
</evidence>
<dbReference type="AlphaFoldDB" id="A0A2V1AYZ5"/>
<dbReference type="Proteomes" id="UP000244309">
    <property type="component" value="Unassembled WGS sequence"/>
</dbReference>
<comment type="caution">
    <text evidence="2">The sequence shown here is derived from an EMBL/GenBank/DDBJ whole genome shotgun (WGS) entry which is preliminary data.</text>
</comment>
<dbReference type="GeneID" id="37010727"/>
<protein>
    <recommendedName>
        <fullName evidence="4">Cell wall protein</fullName>
    </recommendedName>
</protein>